<dbReference type="Proteomes" id="UP000662986">
    <property type="component" value="Chromosome"/>
</dbReference>
<protein>
    <submittedName>
        <fullName evidence="2">Uncharacterized protein</fullName>
    </submittedName>
</protein>
<evidence type="ECO:0000313" key="3">
    <source>
        <dbReference type="Proteomes" id="UP000662986"/>
    </source>
</evidence>
<proteinExistence type="predicted"/>
<keyword evidence="3" id="KW-1185">Reference proteome</keyword>
<gene>
    <name evidence="2" type="ORF">JWS13_09640</name>
</gene>
<reference evidence="2 3" key="2">
    <citation type="journal article" date="2022" name="Arch. Microbiol.">
        <title>Rhodococcus pseudokoreensis sp. nov. isolated from the rhizosphere of young M26 apple rootstocks.</title>
        <authorList>
            <person name="Kampfer P."/>
            <person name="Glaeser S.P."/>
            <person name="Blom J."/>
            <person name="Wolf J."/>
            <person name="Benning S."/>
            <person name="Schloter M."/>
            <person name="Neumann-Schaal M."/>
        </authorList>
    </citation>
    <scope>NUCLEOTIDE SEQUENCE [LARGE SCALE GENOMIC DNA]</scope>
    <source>
        <strain evidence="2 3">R79</strain>
    </source>
</reference>
<name>A0A974WD96_9NOCA</name>
<sequence>MLPTVYSLVEPDTYDRCAAVPAWRPAAVLSHRTAAWLYGWLPEPTVVEATIPRGLRVTPPDWPIPMRSPTRSSPQCEDDAAVGAGSELSRHSSASEGCFGPGRAKSGG</sequence>
<reference evidence="2 3" key="1">
    <citation type="journal article" date="2021" name="Microbiol. Resour. Announc.">
        <title>Complete Genome Sequences of Two Rhodococcus sp. Strains with Large and Linear Chromosomes, Isolated from Apple Rhizosphere.</title>
        <authorList>
            <person name="Benning S."/>
            <person name="Brugnone N."/>
            <person name="Siani R."/>
            <person name="Kublik S."/>
            <person name="Schloter M."/>
            <person name="Rad V."/>
        </authorList>
    </citation>
    <scope>NUCLEOTIDE SEQUENCE [LARGE SCALE GENOMIC DNA]</scope>
    <source>
        <strain evidence="2 3">R79</strain>
    </source>
</reference>
<evidence type="ECO:0000256" key="1">
    <source>
        <dbReference type="SAM" id="MobiDB-lite"/>
    </source>
</evidence>
<organism evidence="2 3">
    <name type="scientific">Rhodococcus pseudokoreensis</name>
    <dbReference type="NCBI Taxonomy" id="2811421"/>
    <lineage>
        <taxon>Bacteria</taxon>
        <taxon>Bacillati</taxon>
        <taxon>Actinomycetota</taxon>
        <taxon>Actinomycetes</taxon>
        <taxon>Mycobacteriales</taxon>
        <taxon>Nocardiaceae</taxon>
        <taxon>Rhodococcus</taxon>
    </lineage>
</organism>
<dbReference type="EMBL" id="CP070619">
    <property type="protein sequence ID" value="QSE95819.1"/>
    <property type="molecule type" value="Genomic_DNA"/>
</dbReference>
<feature type="region of interest" description="Disordered" evidence="1">
    <location>
        <begin position="57"/>
        <end position="108"/>
    </location>
</feature>
<accession>A0A974WD96</accession>
<evidence type="ECO:0000313" key="2">
    <source>
        <dbReference type="EMBL" id="QSE95819.1"/>
    </source>
</evidence>